<gene>
    <name evidence="2" type="primary">80</name>
    <name evidence="2" type="ORF">SEA_MOLLYMUR_80</name>
</gene>
<evidence type="ECO:0000313" key="2">
    <source>
        <dbReference type="EMBL" id="QDF15440.1"/>
    </source>
</evidence>
<dbReference type="Proteomes" id="UP000319811">
    <property type="component" value="Segment"/>
</dbReference>
<dbReference type="KEGG" id="vg:77943163"/>
<keyword evidence="1" id="KW-0472">Membrane</keyword>
<organism evidence="2 3">
    <name type="scientific">Gordonia phage Mollymur</name>
    <dbReference type="NCBI Taxonomy" id="2590895"/>
    <lineage>
        <taxon>Viruses</taxon>
        <taxon>Duplodnaviria</taxon>
        <taxon>Heunggongvirae</taxon>
        <taxon>Uroviricota</taxon>
        <taxon>Caudoviricetes</taxon>
        <taxon>Mollymurvirus</taxon>
        <taxon>Mollymurvirus mollymur</taxon>
    </lineage>
</organism>
<sequence>MNDYVLGVITPFAAISAVVALYFVGGFLIAAWQDWWTSPMKLDKGDAQDRIEAAAVTAAAVFAARRLWIFKLPTSRVTVIFRSTVPGPARNTFWTEVENRYRTAKYALLDQFEGR</sequence>
<feature type="transmembrane region" description="Helical" evidence="1">
    <location>
        <begin position="12"/>
        <end position="32"/>
    </location>
</feature>
<evidence type="ECO:0000313" key="3">
    <source>
        <dbReference type="Proteomes" id="UP000319811"/>
    </source>
</evidence>
<protein>
    <submittedName>
        <fullName evidence="2">Uncharacterized protein</fullName>
    </submittedName>
</protein>
<dbReference type="EMBL" id="MK977705">
    <property type="protein sequence ID" value="QDF15440.1"/>
    <property type="molecule type" value="Genomic_DNA"/>
</dbReference>
<accession>A0A4Y6EBU6</accession>
<keyword evidence="3" id="KW-1185">Reference proteome</keyword>
<proteinExistence type="predicted"/>
<dbReference type="RefSeq" id="YP_010667051.1">
    <property type="nucleotide sequence ID" value="NC_070948.1"/>
</dbReference>
<keyword evidence="1" id="KW-1133">Transmembrane helix</keyword>
<name>A0A4Y6EBU6_9CAUD</name>
<keyword evidence="1" id="KW-0812">Transmembrane</keyword>
<evidence type="ECO:0000256" key="1">
    <source>
        <dbReference type="SAM" id="Phobius"/>
    </source>
</evidence>
<dbReference type="GeneID" id="77943163"/>
<reference evidence="2 3" key="1">
    <citation type="submission" date="2019-05" db="EMBL/GenBank/DDBJ databases">
        <authorList>
            <person name="Murphy M.E."/>
            <person name="Alvaro L.E."/>
            <person name="Baker K.N."/>
            <person name="Baxter I.S."/>
            <person name="Brown M.R."/>
            <person name="Driscoll K.D."/>
            <person name="Elrubaie J.M."/>
            <person name="Feith S.L."/>
            <person name="Indihar D.F."/>
            <person name="Knoch V.T."/>
            <person name="Koirtyohann K.M."/>
            <person name="Kratz M.A."/>
            <person name="Lear A.H."/>
            <person name="Lindblom K.E."/>
            <person name="Marcus E.R."/>
            <person name="Sensor R."/>
            <person name="Sherman S.J."/>
            <person name="Swift V.R."/>
            <person name="White K.E."/>
            <person name="Wills S.J."/>
            <person name="Gatt S.M."/>
            <person name="Lohbauer S.A."/>
            <person name="Power T.R."/>
            <person name="Rosales K.A."/>
            <person name="Sisson B.M."/>
            <person name="Isern S."/>
            <person name="Michael S.F."/>
            <person name="Monti D.L."/>
            <person name="Garlena R.A."/>
            <person name="Russell D.A."/>
            <person name="Pope W.H."/>
            <person name="Jacobs-Sera D."/>
            <person name="Hatfull G.F."/>
        </authorList>
    </citation>
    <scope>NUCLEOTIDE SEQUENCE [LARGE SCALE GENOMIC DNA]</scope>
</reference>